<dbReference type="Gene3D" id="3.40.50.2300">
    <property type="match status" value="2"/>
</dbReference>
<evidence type="ECO:0000259" key="4">
    <source>
        <dbReference type="PROSITE" id="PS50932"/>
    </source>
</evidence>
<gene>
    <name evidence="5" type="ORF">ACFQY8_07430</name>
</gene>
<keyword evidence="3" id="KW-0804">Transcription</keyword>
<dbReference type="InterPro" id="IPR028082">
    <property type="entry name" value="Peripla_BP_I"/>
</dbReference>
<dbReference type="PANTHER" id="PTHR30146">
    <property type="entry name" value="LACI-RELATED TRANSCRIPTIONAL REPRESSOR"/>
    <property type="match status" value="1"/>
</dbReference>
<protein>
    <submittedName>
        <fullName evidence="5">LacI family DNA-binding transcriptional regulator</fullName>
    </submittedName>
</protein>
<evidence type="ECO:0000256" key="1">
    <source>
        <dbReference type="ARBA" id="ARBA00023015"/>
    </source>
</evidence>
<proteinExistence type="predicted"/>
<evidence type="ECO:0000256" key="2">
    <source>
        <dbReference type="ARBA" id="ARBA00023125"/>
    </source>
</evidence>
<evidence type="ECO:0000313" key="6">
    <source>
        <dbReference type="Proteomes" id="UP001597036"/>
    </source>
</evidence>
<organism evidence="5 6">
    <name type="scientific">Alloscardovia venturai</name>
    <dbReference type="NCBI Taxonomy" id="1769421"/>
    <lineage>
        <taxon>Bacteria</taxon>
        <taxon>Bacillati</taxon>
        <taxon>Actinomycetota</taxon>
        <taxon>Actinomycetes</taxon>
        <taxon>Bifidobacteriales</taxon>
        <taxon>Bifidobacteriaceae</taxon>
        <taxon>Alloscardovia</taxon>
    </lineage>
</organism>
<name>A0ABW2Y720_9BIFI</name>
<dbReference type="SUPFAM" id="SSF47413">
    <property type="entry name" value="lambda repressor-like DNA-binding domains"/>
    <property type="match status" value="1"/>
</dbReference>
<dbReference type="Proteomes" id="UP001597036">
    <property type="component" value="Unassembled WGS sequence"/>
</dbReference>
<dbReference type="InterPro" id="IPR010982">
    <property type="entry name" value="Lambda_DNA-bd_dom_sf"/>
</dbReference>
<comment type="caution">
    <text evidence="5">The sequence shown here is derived from an EMBL/GenBank/DDBJ whole genome shotgun (WGS) entry which is preliminary data.</text>
</comment>
<dbReference type="CDD" id="cd01392">
    <property type="entry name" value="HTH_LacI"/>
    <property type="match status" value="1"/>
</dbReference>
<sequence length="356" mass="39095">MVEKCQGSTARLCSHVPGNSAQTTKSTQAKIAEFAGVSVSTVSYAFSGRRKIAPKTRQKVLDAAAQLGYSLPSSAYENRARKHIIAVSAPIHSYSSLNGYSAFFFETLSGIRASGSDLLLFASEADELERIARNDLADGVILLDVKRNDPRAFTAEHLSLPVVSIGVPVNVECKKVFSTDLDFKRAAEITIQHAAESGLMNILVLGDREQAYKDGSNYLFRFKKYLGRYALEFGIAVNFAYSPKKIMDIAEVLEAELTKFPETDALVINSAAEVVPIAFNYLSHRKGMKPLPMLSVGSYGNLPNQGCMIDEIPFEPHRAVSLAMRAISRQMNGDISMCGKSEMIEPRYLDRGTFKK</sequence>
<dbReference type="PANTHER" id="PTHR30146:SF153">
    <property type="entry name" value="LACTOSE OPERON REPRESSOR"/>
    <property type="match status" value="1"/>
</dbReference>
<evidence type="ECO:0000256" key="3">
    <source>
        <dbReference type="ARBA" id="ARBA00023163"/>
    </source>
</evidence>
<dbReference type="SMART" id="SM00354">
    <property type="entry name" value="HTH_LACI"/>
    <property type="match status" value="1"/>
</dbReference>
<keyword evidence="2 5" id="KW-0238">DNA-binding</keyword>
<keyword evidence="6" id="KW-1185">Reference proteome</keyword>
<dbReference type="EMBL" id="JBHTHQ010000023">
    <property type="protein sequence ID" value="MFD0705571.1"/>
    <property type="molecule type" value="Genomic_DNA"/>
</dbReference>
<dbReference type="Gene3D" id="1.10.260.40">
    <property type="entry name" value="lambda repressor-like DNA-binding domains"/>
    <property type="match status" value="1"/>
</dbReference>
<dbReference type="GO" id="GO:0003677">
    <property type="term" value="F:DNA binding"/>
    <property type="evidence" value="ECO:0007669"/>
    <property type="project" value="UniProtKB-KW"/>
</dbReference>
<feature type="domain" description="HTH lacI-type" evidence="4">
    <location>
        <begin position="26"/>
        <end position="80"/>
    </location>
</feature>
<dbReference type="PROSITE" id="PS50932">
    <property type="entry name" value="HTH_LACI_2"/>
    <property type="match status" value="1"/>
</dbReference>
<dbReference type="RefSeq" id="WP_377939307.1">
    <property type="nucleotide sequence ID" value="NZ_JBHTHQ010000023.1"/>
</dbReference>
<dbReference type="Pfam" id="PF00356">
    <property type="entry name" value="LacI"/>
    <property type="match status" value="1"/>
</dbReference>
<keyword evidence="1" id="KW-0805">Transcription regulation</keyword>
<accession>A0ABW2Y720</accession>
<dbReference type="SUPFAM" id="SSF53822">
    <property type="entry name" value="Periplasmic binding protein-like I"/>
    <property type="match status" value="1"/>
</dbReference>
<dbReference type="InterPro" id="IPR000843">
    <property type="entry name" value="HTH_LacI"/>
</dbReference>
<reference evidence="6" key="1">
    <citation type="journal article" date="2019" name="Int. J. Syst. Evol. Microbiol.">
        <title>The Global Catalogue of Microorganisms (GCM) 10K type strain sequencing project: providing services to taxonomists for standard genome sequencing and annotation.</title>
        <authorList>
            <consortium name="The Broad Institute Genomics Platform"/>
            <consortium name="The Broad Institute Genome Sequencing Center for Infectious Disease"/>
            <person name="Wu L."/>
            <person name="Ma J."/>
        </authorList>
    </citation>
    <scope>NUCLEOTIDE SEQUENCE [LARGE SCALE GENOMIC DNA]</scope>
    <source>
        <strain evidence="6">CCM 8604</strain>
    </source>
</reference>
<evidence type="ECO:0000313" key="5">
    <source>
        <dbReference type="EMBL" id="MFD0705571.1"/>
    </source>
</evidence>